<evidence type="ECO:0000313" key="1">
    <source>
        <dbReference type="EMBL" id="BAO19149.1"/>
    </source>
</evidence>
<accession>V5YPF2</accession>
<organism evidence="1">
    <name type="scientific">Burkholderia sp. M701</name>
    <dbReference type="NCBI Taxonomy" id="326454"/>
    <lineage>
        <taxon>Bacteria</taxon>
        <taxon>Pseudomonadati</taxon>
        <taxon>Pseudomonadota</taxon>
        <taxon>Betaproteobacteria</taxon>
        <taxon>Burkholderiales</taxon>
        <taxon>Burkholderiaceae</taxon>
        <taxon>Burkholderia</taxon>
    </lineage>
</organism>
<geneLocation type="plasmid" evidence="1">
    <name>pM7012</name>
</geneLocation>
<protein>
    <submittedName>
        <fullName evidence="1">Uncharacterized protein</fullName>
    </submittedName>
</protein>
<name>V5YPF2_9BURK</name>
<proteinExistence type="predicted"/>
<keyword evidence="1" id="KW-0614">Plasmid</keyword>
<reference evidence="1" key="1">
    <citation type="journal article" date="2014" name="Microbiology">
        <title>A 2,4-dichlorophenoxyacetic acid degradation plasmid pM7012 discloses distribution of an unclassified megaplasmid group across bacterial species.</title>
        <authorList>
            <person name="Sakai Y."/>
            <person name="Ogawa N."/>
            <person name="Shimomura Y."/>
            <person name="Fujii T."/>
        </authorList>
    </citation>
    <scope>NUCLEOTIDE SEQUENCE</scope>
    <source>
        <strain evidence="1">M701</strain>
    </source>
</reference>
<dbReference type="AlphaFoldDB" id="V5YPF2"/>
<dbReference type="EMBL" id="AB853026">
    <property type="protein sequence ID" value="BAO19149.1"/>
    <property type="molecule type" value="Genomic_DNA"/>
</dbReference>
<reference evidence="1" key="2">
    <citation type="submission" date="2024-06" db="EMBL/GenBank/DDBJ databases">
        <authorList>
            <person name="Sakai Y."/>
            <person name="Fujii T."/>
        </authorList>
    </citation>
    <scope>NUCLEOTIDE SEQUENCE</scope>
    <source>
        <strain evidence="1">M701</strain>
        <plasmid evidence="1">pM7012</plasmid>
    </source>
</reference>
<sequence length="118" mass="13212">MFAIVCFPPIGQSIHRGRMPVVTLLCWSCIQSGVAVIDVPDRIRLPSTHALPLHPPLRRHHHDDYLHRRVVWRLRTLDAGQQRNQWQIPRAPPETDGALGVSGPSVCGIHRGIRTNGA</sequence>